<evidence type="ECO:0000256" key="1">
    <source>
        <dbReference type="ARBA" id="ARBA00022475"/>
    </source>
</evidence>
<dbReference type="SUPFAM" id="SSF53756">
    <property type="entry name" value="UDP-Glycosyltransferase/glycogen phosphorylase"/>
    <property type="match status" value="1"/>
</dbReference>
<dbReference type="GO" id="GO:0051301">
    <property type="term" value="P:cell division"/>
    <property type="evidence" value="ECO:0007669"/>
    <property type="project" value="UniProtKB-KW"/>
</dbReference>
<keyword evidence="8 10" id="KW-0131">Cell cycle</keyword>
<name>A0AB34X188_9ACTO</name>
<dbReference type="EMBL" id="PNGC01000004">
    <property type="protein sequence ID" value="PMB88792.1"/>
    <property type="molecule type" value="Genomic_DNA"/>
</dbReference>
<protein>
    <recommendedName>
        <fullName evidence="10">UDP-N-acetylglucosamine--N-acetylmuramyl-(pentapeptide) pyrophosphoryl-undecaprenol N-acetylglucosamine transferase</fullName>
        <ecNumber evidence="10">2.4.1.227</ecNumber>
    </recommendedName>
    <alternativeName>
        <fullName evidence="10">Undecaprenyl-PP-MurNAc-pentapeptide-UDPGlcNAc GlcNAc transferase</fullName>
    </alternativeName>
</protein>
<dbReference type="GeneID" id="78352796"/>
<gene>
    <name evidence="10 14" type="primary">murG</name>
    <name evidence="14" type="ORF">CJ240_08890</name>
    <name evidence="13" type="ORF">HMPREF1862_00454</name>
</gene>
<evidence type="ECO:0000259" key="12">
    <source>
        <dbReference type="Pfam" id="PF04101"/>
    </source>
</evidence>
<dbReference type="CDD" id="cd03785">
    <property type="entry name" value="GT28_MurG"/>
    <property type="match status" value="1"/>
</dbReference>
<evidence type="ECO:0000256" key="7">
    <source>
        <dbReference type="ARBA" id="ARBA00023136"/>
    </source>
</evidence>
<organism evidence="13 15">
    <name type="scientific">Varibaculum cambriense</name>
    <dbReference type="NCBI Taxonomy" id="184870"/>
    <lineage>
        <taxon>Bacteria</taxon>
        <taxon>Bacillati</taxon>
        <taxon>Actinomycetota</taxon>
        <taxon>Actinomycetes</taxon>
        <taxon>Actinomycetales</taxon>
        <taxon>Actinomycetaceae</taxon>
        <taxon>Varibaculum</taxon>
    </lineage>
</organism>
<reference evidence="13 15" key="1">
    <citation type="submission" date="2016-01" db="EMBL/GenBank/DDBJ databases">
        <authorList>
            <person name="Mitreva M."/>
            <person name="Pepin K.H."/>
            <person name="Mihindukulasuriya K.A."/>
            <person name="Fulton R."/>
            <person name="Fronick C."/>
            <person name="O'Laughlin M."/>
            <person name="Miner T."/>
            <person name="Herter B."/>
            <person name="Rosa B.A."/>
            <person name="Cordes M."/>
            <person name="Tomlinson C."/>
            <person name="Wollam A."/>
            <person name="Palsikar V.B."/>
            <person name="Mardis E.R."/>
            <person name="Wilson R.K."/>
        </authorList>
    </citation>
    <scope>NUCLEOTIDE SEQUENCE [LARGE SCALE GENOMIC DNA]</scope>
    <source>
        <strain evidence="13 15">DNF00696</strain>
    </source>
</reference>
<keyword evidence="2 10" id="KW-0132">Cell division</keyword>
<dbReference type="InterPro" id="IPR006009">
    <property type="entry name" value="GlcNAc_MurG"/>
</dbReference>
<comment type="similarity">
    <text evidence="10">Belongs to the glycosyltransferase 28 family. MurG subfamily.</text>
</comment>
<keyword evidence="7 10" id="KW-0472">Membrane</keyword>
<feature type="binding site" evidence="10">
    <location>
        <begin position="14"/>
        <end position="16"/>
    </location>
    <ligand>
        <name>UDP-N-acetyl-alpha-D-glucosamine</name>
        <dbReference type="ChEBI" id="CHEBI:57705"/>
    </ligand>
</feature>
<sequence length="373" mass="40563">MENNRSVLLAGGGTAGHVNPLLAAARCLRDQGWKVTIIGTREGKETELVPAAGFDLHYIPRIPLPRRPSLQFFTIPSRMRETVKKIESLIQKKKVGVVIGFGGYVSTPAYLAARRAQVPLVIHEQNARPGLANRLGARWAKVVALTFPSTKLKAKQGRTTCIGLPLRPEIAELAKKRHDRSEQKRQRELALKSFDLGVQLPTLLVTGGSLGALSLNQALQEAAAQLPEDIQVIHLTGKDKDESVRQALPESLKPRYRVLDYLVDMERALAAADLVVCRSGAGTVAEMTALALPAVYVPLPIGNGEQRLNAEDAVKSGGALLVDNAQFNADFVTRQVVPLLLSPERLQQMSRALPEEGIDAAEKLAQIAKEVCR</sequence>
<dbReference type="Pfam" id="PF04101">
    <property type="entry name" value="Glyco_tran_28_C"/>
    <property type="match status" value="1"/>
</dbReference>
<feature type="domain" description="Glycosyl transferase family 28 C-terminal" evidence="12">
    <location>
        <begin position="202"/>
        <end position="366"/>
    </location>
</feature>
<keyword evidence="3 10" id="KW-0328">Glycosyltransferase</keyword>
<evidence type="ECO:0000313" key="16">
    <source>
        <dbReference type="Proteomes" id="UP000243201"/>
    </source>
</evidence>
<reference evidence="14 16" key="2">
    <citation type="submission" date="2017-09" db="EMBL/GenBank/DDBJ databases">
        <title>Bacterial strain isolated from the female urinary microbiota.</title>
        <authorList>
            <person name="Thomas-White K."/>
            <person name="Kumar N."/>
            <person name="Forster S."/>
            <person name="Putonti C."/>
            <person name="Lawley T."/>
            <person name="Wolfe A.J."/>
        </authorList>
    </citation>
    <scope>NUCLEOTIDE SEQUENCE [LARGE SCALE GENOMIC DNA]</scope>
    <source>
        <strain evidence="14 16">UMB0744</strain>
    </source>
</reference>
<comment type="pathway">
    <text evidence="10">Cell wall biogenesis; peptidoglycan biosynthesis.</text>
</comment>
<comment type="subcellular location">
    <subcellularLocation>
        <location evidence="10">Cell membrane</location>
        <topology evidence="10">Peripheral membrane protein</topology>
        <orientation evidence="10">Cytoplasmic side</orientation>
    </subcellularLocation>
</comment>
<dbReference type="Gene3D" id="3.40.50.2000">
    <property type="entry name" value="Glycogen Phosphorylase B"/>
    <property type="match status" value="2"/>
</dbReference>
<dbReference type="PANTHER" id="PTHR21015">
    <property type="entry name" value="UDP-N-ACETYLGLUCOSAMINE--N-ACETYLMURAMYL-(PENTAPEPTIDE) PYROPHOSPHORYL-UNDECAPRENOL N-ACETYLGLUCOSAMINE TRANSFERASE 1"/>
    <property type="match status" value="1"/>
</dbReference>
<dbReference type="GO" id="GO:0009252">
    <property type="term" value="P:peptidoglycan biosynthetic process"/>
    <property type="evidence" value="ECO:0007669"/>
    <property type="project" value="UniProtKB-UniRule"/>
</dbReference>
<dbReference type="GO" id="GO:0005975">
    <property type="term" value="P:carbohydrate metabolic process"/>
    <property type="evidence" value="ECO:0007669"/>
    <property type="project" value="InterPro"/>
</dbReference>
<dbReference type="Pfam" id="PF03033">
    <property type="entry name" value="Glyco_transf_28"/>
    <property type="match status" value="1"/>
</dbReference>
<evidence type="ECO:0000256" key="6">
    <source>
        <dbReference type="ARBA" id="ARBA00022984"/>
    </source>
</evidence>
<feature type="binding site" evidence="10">
    <location>
        <position position="209"/>
    </location>
    <ligand>
        <name>UDP-N-acetyl-alpha-D-glucosamine</name>
        <dbReference type="ChEBI" id="CHEBI:57705"/>
    </ligand>
</feature>
<feature type="binding site" evidence="10">
    <location>
        <position position="126"/>
    </location>
    <ligand>
        <name>UDP-N-acetyl-alpha-D-glucosamine</name>
        <dbReference type="ChEBI" id="CHEBI:57705"/>
    </ligand>
</feature>
<feature type="binding site" evidence="10">
    <location>
        <position position="167"/>
    </location>
    <ligand>
        <name>UDP-N-acetyl-alpha-D-glucosamine</name>
        <dbReference type="ChEBI" id="CHEBI:57705"/>
    </ligand>
</feature>
<evidence type="ECO:0000256" key="8">
    <source>
        <dbReference type="ARBA" id="ARBA00023306"/>
    </source>
</evidence>
<dbReference type="RefSeq" id="WP_022865094.1">
    <property type="nucleotide sequence ID" value="NZ_CALUBP010000013.1"/>
</dbReference>
<evidence type="ECO:0000256" key="3">
    <source>
        <dbReference type="ARBA" id="ARBA00022676"/>
    </source>
</evidence>
<dbReference type="InterPro" id="IPR004276">
    <property type="entry name" value="GlycoTrans_28_N"/>
</dbReference>
<dbReference type="EC" id="2.4.1.227" evidence="10"/>
<dbReference type="NCBIfam" id="TIGR01133">
    <property type="entry name" value="murG"/>
    <property type="match status" value="1"/>
</dbReference>
<keyword evidence="4 10" id="KW-0808">Transferase</keyword>
<evidence type="ECO:0000313" key="15">
    <source>
        <dbReference type="Proteomes" id="UP000070572"/>
    </source>
</evidence>
<comment type="caution">
    <text evidence="13">The sequence shown here is derived from an EMBL/GenBank/DDBJ whole genome shotgun (WGS) entry which is preliminary data.</text>
</comment>
<keyword evidence="6 10" id="KW-0573">Peptidoglycan synthesis</keyword>
<comment type="function">
    <text evidence="10">Cell wall formation. Catalyzes the transfer of a GlcNAc subunit on undecaprenyl-pyrophosphoryl-MurNAc-pentapeptide (lipid intermediate I) to form undecaprenyl-pyrophosphoryl-MurNAc-(pentapeptide)GlcNAc (lipid intermediate II).</text>
</comment>
<evidence type="ECO:0000256" key="2">
    <source>
        <dbReference type="ARBA" id="ARBA00022618"/>
    </source>
</evidence>
<dbReference type="GO" id="GO:0071555">
    <property type="term" value="P:cell wall organization"/>
    <property type="evidence" value="ECO:0007669"/>
    <property type="project" value="UniProtKB-KW"/>
</dbReference>
<dbReference type="PANTHER" id="PTHR21015:SF22">
    <property type="entry name" value="GLYCOSYLTRANSFERASE"/>
    <property type="match status" value="1"/>
</dbReference>
<keyword evidence="9 10" id="KW-0961">Cell wall biogenesis/degradation</keyword>
<evidence type="ECO:0000256" key="5">
    <source>
        <dbReference type="ARBA" id="ARBA00022960"/>
    </source>
</evidence>
<evidence type="ECO:0000259" key="11">
    <source>
        <dbReference type="Pfam" id="PF03033"/>
    </source>
</evidence>
<keyword evidence="16" id="KW-1185">Reference proteome</keyword>
<feature type="domain" description="Glycosyltransferase family 28 N-terminal" evidence="11">
    <location>
        <begin position="7"/>
        <end position="144"/>
    </location>
</feature>
<feature type="binding site" evidence="10">
    <location>
        <position position="306"/>
    </location>
    <ligand>
        <name>UDP-N-acetyl-alpha-D-glucosamine</name>
        <dbReference type="ChEBI" id="CHEBI:57705"/>
    </ligand>
</feature>
<dbReference type="Proteomes" id="UP000243201">
    <property type="component" value="Unassembled WGS sequence"/>
</dbReference>
<comment type="caution">
    <text evidence="10">Lacks conserved residue(s) required for the propagation of feature annotation.</text>
</comment>
<dbReference type="GO" id="GO:0008360">
    <property type="term" value="P:regulation of cell shape"/>
    <property type="evidence" value="ECO:0007669"/>
    <property type="project" value="UniProtKB-KW"/>
</dbReference>
<dbReference type="InterPro" id="IPR007235">
    <property type="entry name" value="Glyco_trans_28_C"/>
</dbReference>
<dbReference type="GO" id="GO:0050511">
    <property type="term" value="F:undecaprenyldiphospho-muramoylpentapeptide beta-N-acetylglucosaminyltransferase activity"/>
    <property type="evidence" value="ECO:0007669"/>
    <property type="project" value="UniProtKB-UniRule"/>
</dbReference>
<evidence type="ECO:0000313" key="14">
    <source>
        <dbReference type="EMBL" id="PMB88792.1"/>
    </source>
</evidence>
<evidence type="ECO:0000256" key="4">
    <source>
        <dbReference type="ARBA" id="ARBA00022679"/>
    </source>
</evidence>
<proteinExistence type="inferred from homology"/>
<evidence type="ECO:0000313" key="13">
    <source>
        <dbReference type="EMBL" id="KXB81704.1"/>
    </source>
</evidence>
<comment type="catalytic activity">
    <reaction evidence="10">
        <text>di-trans,octa-cis-undecaprenyl diphospho-N-acetyl-alpha-D-muramoyl-L-alanyl-D-glutamyl-meso-2,6-diaminopimeloyl-D-alanyl-D-alanine + UDP-N-acetyl-alpha-D-glucosamine = di-trans,octa-cis-undecaprenyl diphospho-[N-acetyl-alpha-D-glucosaminyl-(1-&gt;4)]-N-acetyl-alpha-D-muramoyl-L-alanyl-D-glutamyl-meso-2,6-diaminopimeloyl-D-alanyl-D-alanine + UDP + H(+)</text>
        <dbReference type="Rhea" id="RHEA:31227"/>
        <dbReference type="ChEBI" id="CHEBI:15378"/>
        <dbReference type="ChEBI" id="CHEBI:57705"/>
        <dbReference type="ChEBI" id="CHEBI:58223"/>
        <dbReference type="ChEBI" id="CHEBI:61387"/>
        <dbReference type="ChEBI" id="CHEBI:61388"/>
        <dbReference type="EC" id="2.4.1.227"/>
    </reaction>
</comment>
<evidence type="ECO:0000256" key="9">
    <source>
        <dbReference type="ARBA" id="ARBA00023316"/>
    </source>
</evidence>
<dbReference type="GO" id="GO:0005886">
    <property type="term" value="C:plasma membrane"/>
    <property type="evidence" value="ECO:0007669"/>
    <property type="project" value="UniProtKB-SubCell"/>
</dbReference>
<dbReference type="AlphaFoldDB" id="A0AB34X188"/>
<dbReference type="Proteomes" id="UP000070572">
    <property type="component" value="Unassembled WGS sequence"/>
</dbReference>
<evidence type="ECO:0000256" key="10">
    <source>
        <dbReference type="HAMAP-Rule" id="MF_00033"/>
    </source>
</evidence>
<keyword evidence="5 10" id="KW-0133">Cell shape</keyword>
<keyword evidence="1 10" id="KW-1003">Cell membrane</keyword>
<dbReference type="HAMAP" id="MF_00033">
    <property type="entry name" value="MurG"/>
    <property type="match status" value="1"/>
</dbReference>
<accession>A0AB34X188</accession>
<dbReference type="EMBL" id="LSDN01000006">
    <property type="protein sequence ID" value="KXB81704.1"/>
    <property type="molecule type" value="Genomic_DNA"/>
</dbReference>